<evidence type="ECO:0000256" key="1">
    <source>
        <dbReference type="ARBA" id="ARBA00022664"/>
    </source>
</evidence>
<dbReference type="HOGENOM" id="CLU_333277_0_0_1"/>
<feature type="domain" description="SURP motif" evidence="3">
    <location>
        <begin position="11"/>
        <end position="54"/>
    </location>
</feature>
<proteinExistence type="predicted"/>
<keyword evidence="1" id="KW-0507">mRNA processing</keyword>
<organism evidence="4 5">
    <name type="scientific">Brassica oleracea var. oleracea</name>
    <dbReference type="NCBI Taxonomy" id="109376"/>
    <lineage>
        <taxon>Eukaryota</taxon>
        <taxon>Viridiplantae</taxon>
        <taxon>Streptophyta</taxon>
        <taxon>Embryophyta</taxon>
        <taxon>Tracheophyta</taxon>
        <taxon>Spermatophyta</taxon>
        <taxon>Magnoliopsida</taxon>
        <taxon>eudicotyledons</taxon>
        <taxon>Gunneridae</taxon>
        <taxon>Pentapetalae</taxon>
        <taxon>rosids</taxon>
        <taxon>malvids</taxon>
        <taxon>Brassicales</taxon>
        <taxon>Brassicaceae</taxon>
        <taxon>Brassiceae</taxon>
        <taxon>Brassica</taxon>
    </lineage>
</organism>
<accession>A0A0D3AJB6</accession>
<dbReference type="AlphaFoldDB" id="A0A0D3AJB6"/>
<dbReference type="GO" id="GO:0003723">
    <property type="term" value="F:RNA binding"/>
    <property type="evidence" value="ECO:0007669"/>
    <property type="project" value="InterPro"/>
</dbReference>
<dbReference type="EnsemblPlants" id="Bo2g012990.1">
    <property type="protein sequence ID" value="Bo2g012990.1"/>
    <property type="gene ID" value="Bo2g012990"/>
</dbReference>
<dbReference type="Proteomes" id="UP000032141">
    <property type="component" value="Chromosome C2"/>
</dbReference>
<evidence type="ECO:0000313" key="4">
    <source>
        <dbReference type="EnsemblPlants" id="Bo2g012990.1"/>
    </source>
</evidence>
<reference evidence="4" key="2">
    <citation type="submission" date="2015-03" db="UniProtKB">
        <authorList>
            <consortium name="EnsemblPlants"/>
        </authorList>
    </citation>
    <scope>IDENTIFICATION</scope>
</reference>
<dbReference type="InterPro" id="IPR000061">
    <property type="entry name" value="Surp"/>
</dbReference>
<dbReference type="Gene3D" id="1.10.10.790">
    <property type="entry name" value="Surp module"/>
    <property type="match status" value="5"/>
</dbReference>
<evidence type="ECO:0000313" key="5">
    <source>
        <dbReference type="Proteomes" id="UP000032141"/>
    </source>
</evidence>
<dbReference type="Pfam" id="PF01805">
    <property type="entry name" value="Surp"/>
    <property type="match status" value="5"/>
</dbReference>
<feature type="domain" description="SURP motif" evidence="3">
    <location>
        <begin position="655"/>
        <end position="697"/>
    </location>
</feature>
<feature type="compositionally biased region" description="Acidic residues" evidence="2">
    <location>
        <begin position="280"/>
        <end position="295"/>
    </location>
</feature>
<dbReference type="eggNOG" id="KOG0007">
    <property type="taxonomic scope" value="Eukaryota"/>
</dbReference>
<dbReference type="STRING" id="109376.A0A0D3AJB6"/>
<feature type="domain" description="SURP motif" evidence="3">
    <location>
        <begin position="117"/>
        <end position="161"/>
    </location>
</feature>
<dbReference type="InterPro" id="IPR045146">
    <property type="entry name" value="SF3A1"/>
</dbReference>
<dbReference type="GO" id="GO:0071013">
    <property type="term" value="C:catalytic step 2 spliceosome"/>
    <property type="evidence" value="ECO:0007669"/>
    <property type="project" value="TreeGrafter"/>
</dbReference>
<dbReference type="SMART" id="SM00648">
    <property type="entry name" value="SWAP"/>
    <property type="match status" value="5"/>
</dbReference>
<feature type="domain" description="SURP motif" evidence="3">
    <location>
        <begin position="489"/>
        <end position="531"/>
    </location>
</feature>
<dbReference type="OMA" id="CGILCAY"/>
<dbReference type="PANTHER" id="PTHR15316:SF1">
    <property type="entry name" value="SPLICING FACTOR 3A SUBUNIT 1"/>
    <property type="match status" value="1"/>
</dbReference>
<dbReference type="SUPFAM" id="SSF109905">
    <property type="entry name" value="Surp module (SWAP domain)"/>
    <property type="match status" value="5"/>
</dbReference>
<dbReference type="PANTHER" id="PTHR15316">
    <property type="entry name" value="SPLICEOSOME ASSOCIATED PROTEIN 114/SWAP SPLICING FACTOR-RELATED"/>
    <property type="match status" value="1"/>
</dbReference>
<name>A0A0D3AJB6_BRAOL</name>
<reference evidence="4 5" key="1">
    <citation type="journal article" date="2014" name="Genome Biol.">
        <title>Transcriptome and methylome profiling reveals relics of genome dominance in the mesopolyploid Brassica oleracea.</title>
        <authorList>
            <person name="Parkin I.A."/>
            <person name="Koh C."/>
            <person name="Tang H."/>
            <person name="Robinson S.J."/>
            <person name="Kagale S."/>
            <person name="Clarke W.E."/>
            <person name="Town C.D."/>
            <person name="Nixon J."/>
            <person name="Krishnakumar V."/>
            <person name="Bidwell S.L."/>
            <person name="Denoeud F."/>
            <person name="Belcram H."/>
            <person name="Links M.G."/>
            <person name="Just J."/>
            <person name="Clarke C."/>
            <person name="Bender T."/>
            <person name="Huebert T."/>
            <person name="Mason A.S."/>
            <person name="Pires J.C."/>
            <person name="Barker G."/>
            <person name="Moore J."/>
            <person name="Walley P.G."/>
            <person name="Manoli S."/>
            <person name="Batley J."/>
            <person name="Edwards D."/>
            <person name="Nelson M.N."/>
            <person name="Wang X."/>
            <person name="Paterson A.H."/>
            <person name="King G."/>
            <person name="Bancroft I."/>
            <person name="Chalhoub B."/>
            <person name="Sharpe A.G."/>
        </authorList>
    </citation>
    <scope>NUCLEOTIDE SEQUENCE</scope>
    <source>
        <strain evidence="4 5">cv. TO1000</strain>
    </source>
</reference>
<feature type="region of interest" description="Disordered" evidence="2">
    <location>
        <begin position="277"/>
        <end position="297"/>
    </location>
</feature>
<protein>
    <recommendedName>
        <fullName evidence="3">SURP motif domain-containing protein</fullName>
    </recommendedName>
</protein>
<dbReference type="PROSITE" id="PS50128">
    <property type="entry name" value="SURP"/>
    <property type="match status" value="5"/>
</dbReference>
<dbReference type="InterPro" id="IPR035967">
    <property type="entry name" value="SWAP/Surp_sf"/>
</dbReference>
<dbReference type="GO" id="GO:0005686">
    <property type="term" value="C:U2 snRNP"/>
    <property type="evidence" value="ECO:0007669"/>
    <property type="project" value="TreeGrafter"/>
</dbReference>
<dbReference type="GO" id="GO:0071004">
    <property type="term" value="C:U2-type prespliceosome"/>
    <property type="evidence" value="ECO:0007669"/>
    <property type="project" value="TreeGrafter"/>
</dbReference>
<evidence type="ECO:0000259" key="3">
    <source>
        <dbReference type="PROSITE" id="PS50128"/>
    </source>
</evidence>
<feature type="domain" description="SURP motif" evidence="3">
    <location>
        <begin position="316"/>
        <end position="358"/>
    </location>
</feature>
<evidence type="ECO:0000256" key="2">
    <source>
        <dbReference type="SAM" id="MobiDB-lite"/>
    </source>
</evidence>
<dbReference type="GO" id="GO:0000381">
    <property type="term" value="P:regulation of alternative mRNA splicing, via spliceosome"/>
    <property type="evidence" value="ECO:0007669"/>
    <property type="project" value="TreeGrafter"/>
</dbReference>
<dbReference type="GO" id="GO:0045292">
    <property type="term" value="P:mRNA cis splicing, via spliceosome"/>
    <property type="evidence" value="ECO:0007669"/>
    <property type="project" value="InterPro"/>
</dbReference>
<keyword evidence="5" id="KW-1185">Reference proteome</keyword>
<sequence length="857" mass="97975">MFTTQPEKTNFIEKVARLVSQKGLETERTLMALNNDNDKKFSFLQRSDPCHAYYQRKLNYYRKEAQVTRPHAPATTTHDCSVADGEEETFCLLPTYSTLWSSSYSRPAGISLKDLYIMKLTAQFIARYDMHFLRALKEHVAQNPKPRFDFLKPTSSRFNFCGGLVRGYASVIRPYIESLMRDGGGIMPLVLPSSVCWTRDDDYDGMPLCLQFFFERLQLEKLEAGDKMALVDLHAFVSGVDFFAQRDNQSFACVMSKTPHLSKMMYEWPQMQPSKLINSYDDDDDDDDDDTEPELIDAPPSYEILEKQLTLKELGIIKVTAMFVARYGENFRRDLMEIVSMNPLFEFLRPSDCKCSKFFTSLVRVYSNVIMPSDKLWYGDDCTDSALEFFSSCLQLEKLEKLENGDETAAIDLHALVGGVDCFSHMSESLFLAFAPQPERLSTMVKRRGCQLLTEFRKAQPDGGEARPYRFQSNFKFPEKGIKLKELGVIILTAQFVERYGENFRRGLRRRVVMNTQFGFMVFGDRRHDFYCGILCAYSSVLRPCKRMKKSDACTDTVLEVFFEILQSQEEGEGIELHDFVGGVDSFAHVEDEQYSVVVPAPVHVLMNMIPRTLRLPDTLLLPPVKSSSIHDPAPRRPHDLASPTRRYTLREDCIIKVTAQFVARYGTKFTGALARRVAKTTQFEFMNPTSGRSRFYTWYVERLSEVLKPYKKGDAFYQEKKRDACMNTVLEGFFSCLDRLQQEEDEAVGVVALHGFVDVVDCFASMDHVLNQHLTPPGSQVHLGAYGQPLMGMMQPAPPKLGLMSLPPPLPLPEEPEPKRRKFDVSALAPEDRLHNFQGWSTIRVFVPNVGEVVIR</sequence>
<dbReference type="Gramene" id="Bo2g012990.1">
    <property type="protein sequence ID" value="Bo2g012990.1"/>
    <property type="gene ID" value="Bo2g012990"/>
</dbReference>